<dbReference type="EMBL" id="BMZB01000001">
    <property type="protein sequence ID" value="GGZ29010.1"/>
    <property type="molecule type" value="Genomic_DNA"/>
</dbReference>
<dbReference type="RefSeq" id="WP_189485629.1">
    <property type="nucleotide sequence ID" value="NZ_BMZB01000001.1"/>
</dbReference>
<reference evidence="2" key="1">
    <citation type="journal article" date="2014" name="Int. J. Syst. Evol. Microbiol.">
        <title>Complete genome sequence of Corynebacterium casei LMG S-19264T (=DSM 44701T), isolated from a smear-ripened cheese.</title>
        <authorList>
            <consortium name="US DOE Joint Genome Institute (JGI-PGF)"/>
            <person name="Walter F."/>
            <person name="Albersmeier A."/>
            <person name="Kalinowski J."/>
            <person name="Ruckert C."/>
        </authorList>
    </citation>
    <scope>NUCLEOTIDE SEQUENCE</scope>
    <source>
        <strain evidence="2">KCTC 32296</strain>
    </source>
</reference>
<dbReference type="AlphaFoldDB" id="A0A918UQV4"/>
<keyword evidence="1" id="KW-0472">Membrane</keyword>
<reference evidence="2" key="2">
    <citation type="submission" date="2020-09" db="EMBL/GenBank/DDBJ databases">
        <authorList>
            <person name="Sun Q."/>
            <person name="Kim S."/>
        </authorList>
    </citation>
    <scope>NUCLEOTIDE SEQUENCE</scope>
    <source>
        <strain evidence="2">KCTC 32296</strain>
    </source>
</reference>
<gene>
    <name evidence="2" type="ORF">GCM10011273_13690</name>
</gene>
<evidence type="ECO:0000313" key="3">
    <source>
        <dbReference type="Proteomes" id="UP000662572"/>
    </source>
</evidence>
<feature type="transmembrane region" description="Helical" evidence="1">
    <location>
        <begin position="174"/>
        <end position="194"/>
    </location>
</feature>
<feature type="transmembrane region" description="Helical" evidence="1">
    <location>
        <begin position="147"/>
        <end position="168"/>
    </location>
</feature>
<organism evidence="2 3">
    <name type="scientific">Asticcacaulis endophyticus</name>
    <dbReference type="NCBI Taxonomy" id="1395890"/>
    <lineage>
        <taxon>Bacteria</taxon>
        <taxon>Pseudomonadati</taxon>
        <taxon>Pseudomonadota</taxon>
        <taxon>Alphaproteobacteria</taxon>
        <taxon>Caulobacterales</taxon>
        <taxon>Caulobacteraceae</taxon>
        <taxon>Asticcacaulis</taxon>
    </lineage>
</organism>
<sequence>MTFILTVIAIALIAAAIGLLYVKWRGEGVPALVLGLAVPVAWGCLCVSAALWMRAYTPDFGLSVGFLIFMCLPLIIIGWQGYRGWISAPLSHRERREKAPADPTASPGKGLRITARFLSCLIVAPVTGMAVGLLAWAYMPGHGSTRYAWAVFFFTFSFAVALMAGLAAQRPWRATGLIALTGAAASALVSLPILTGSV</sequence>
<keyword evidence="3" id="KW-1185">Reference proteome</keyword>
<feature type="transmembrane region" description="Helical" evidence="1">
    <location>
        <begin position="28"/>
        <end position="53"/>
    </location>
</feature>
<accession>A0A918UQV4</accession>
<evidence type="ECO:0000256" key="1">
    <source>
        <dbReference type="SAM" id="Phobius"/>
    </source>
</evidence>
<evidence type="ECO:0000313" key="2">
    <source>
        <dbReference type="EMBL" id="GGZ29010.1"/>
    </source>
</evidence>
<comment type="caution">
    <text evidence="2">The sequence shown here is derived from an EMBL/GenBank/DDBJ whole genome shotgun (WGS) entry which is preliminary data.</text>
</comment>
<keyword evidence="1" id="KW-1133">Transmembrane helix</keyword>
<feature type="transmembrane region" description="Helical" evidence="1">
    <location>
        <begin position="60"/>
        <end position="82"/>
    </location>
</feature>
<keyword evidence="1" id="KW-0812">Transmembrane</keyword>
<dbReference type="Proteomes" id="UP000662572">
    <property type="component" value="Unassembled WGS sequence"/>
</dbReference>
<proteinExistence type="predicted"/>
<feature type="transmembrane region" description="Helical" evidence="1">
    <location>
        <begin position="113"/>
        <end position="135"/>
    </location>
</feature>
<protein>
    <submittedName>
        <fullName evidence="2">Uncharacterized protein</fullName>
    </submittedName>
</protein>
<name>A0A918UQV4_9CAUL</name>